<dbReference type="Proteomes" id="UP000512167">
    <property type="component" value="Chromosome"/>
</dbReference>
<reference evidence="1 2" key="1">
    <citation type="submission" date="2020-04" db="EMBL/GenBank/DDBJ databases">
        <authorList>
            <person name="Zheng R.K."/>
            <person name="Sun C.M."/>
        </authorList>
    </citation>
    <scope>NUCLEOTIDE SEQUENCE [LARGE SCALE GENOMIC DNA]</scope>
    <source>
        <strain evidence="2">zrk29</strain>
    </source>
</reference>
<dbReference type="AlphaFoldDB" id="A0A7L6N690"/>
<proteinExistence type="predicted"/>
<sequence>MIQNECCLIDTFEKLQVLHKSIHLNTIKYIHEVYYKKHKLVNRLNHKGGSGDEK</sequence>
<accession>A0A7L6N690</accession>
<organism evidence="1 2">
    <name type="scientific">Hujiaoplasma nucleasis</name>
    <dbReference type="NCBI Taxonomy" id="2725268"/>
    <lineage>
        <taxon>Bacteria</taxon>
        <taxon>Bacillati</taxon>
        <taxon>Mycoplasmatota</taxon>
        <taxon>Mollicutes</taxon>
        <taxon>Candidatus Izemoplasmatales</taxon>
        <taxon>Hujiaoplasmataceae</taxon>
        <taxon>Hujiaoplasma</taxon>
    </lineage>
</organism>
<dbReference type="KEGG" id="tbk:HF295_06480"/>
<gene>
    <name evidence="1" type="ORF">HF295_06480</name>
</gene>
<dbReference type="RefSeq" id="WP_312031354.1">
    <property type="nucleotide sequence ID" value="NZ_CP051151.1"/>
</dbReference>
<evidence type="ECO:0000313" key="1">
    <source>
        <dbReference type="EMBL" id="QLY40515.1"/>
    </source>
</evidence>
<keyword evidence="2" id="KW-1185">Reference proteome</keyword>
<dbReference type="EMBL" id="CP051151">
    <property type="protein sequence ID" value="QLY40515.1"/>
    <property type="molecule type" value="Genomic_DNA"/>
</dbReference>
<name>A0A7L6N690_9MOLU</name>
<evidence type="ECO:0000313" key="2">
    <source>
        <dbReference type="Proteomes" id="UP000512167"/>
    </source>
</evidence>
<protein>
    <submittedName>
        <fullName evidence="1">Uncharacterized protein</fullName>
    </submittedName>
</protein>